<feature type="region of interest" description="Disordered" evidence="1">
    <location>
        <begin position="1"/>
        <end position="25"/>
    </location>
</feature>
<feature type="compositionally biased region" description="Low complexity" evidence="1">
    <location>
        <begin position="8"/>
        <end position="25"/>
    </location>
</feature>
<protein>
    <submittedName>
        <fullName evidence="2">Uncharacterized protein</fullName>
    </submittedName>
</protein>
<accession>A0A409X718</accession>
<keyword evidence="3" id="KW-1185">Reference proteome</keyword>
<evidence type="ECO:0000256" key="1">
    <source>
        <dbReference type="SAM" id="MobiDB-lite"/>
    </source>
</evidence>
<evidence type="ECO:0000313" key="3">
    <source>
        <dbReference type="Proteomes" id="UP000284706"/>
    </source>
</evidence>
<organism evidence="2 3">
    <name type="scientific">Gymnopilus dilepis</name>
    <dbReference type="NCBI Taxonomy" id="231916"/>
    <lineage>
        <taxon>Eukaryota</taxon>
        <taxon>Fungi</taxon>
        <taxon>Dikarya</taxon>
        <taxon>Basidiomycota</taxon>
        <taxon>Agaricomycotina</taxon>
        <taxon>Agaricomycetes</taxon>
        <taxon>Agaricomycetidae</taxon>
        <taxon>Agaricales</taxon>
        <taxon>Agaricineae</taxon>
        <taxon>Hymenogastraceae</taxon>
        <taxon>Gymnopilus</taxon>
    </lineage>
</organism>
<dbReference type="Proteomes" id="UP000284706">
    <property type="component" value="Unassembled WGS sequence"/>
</dbReference>
<sequence length="302" mass="33870">MADQSVASGSDYSGSEDGYSDSGSYSEEQFLGAISFGDNELPIGIEPEVIGSPSSSNVDCDDRALDVRPHCIFSLFVPAAFRERMEGGMHRRFISSHADAQDVMYKHATAPQFFELVVVHCKLQNEHSSDRFHADIVSFPIFVFSSVISFGSDSDSSISHRILFLPSSFLFPRNALPSTNIRAASIMITPTFNHNLAQSRLHVLDSHDNLQRLIIAYHPLMPFHGFHALYSSLSPAHRLHQAMLMPNWPHITIISWLDDVFIYHHDYKFGIWITKGRSLDGGMHEKILKTFQLDMEGGNLIS</sequence>
<dbReference type="EMBL" id="NHYE01004046">
    <property type="protein sequence ID" value="PPQ86535.1"/>
    <property type="molecule type" value="Genomic_DNA"/>
</dbReference>
<proteinExistence type="predicted"/>
<name>A0A409X718_9AGAR</name>
<evidence type="ECO:0000313" key="2">
    <source>
        <dbReference type="EMBL" id="PPQ86535.1"/>
    </source>
</evidence>
<dbReference type="InParanoid" id="A0A409X718"/>
<dbReference type="AlphaFoldDB" id="A0A409X718"/>
<comment type="caution">
    <text evidence="2">The sequence shown here is derived from an EMBL/GenBank/DDBJ whole genome shotgun (WGS) entry which is preliminary data.</text>
</comment>
<reference evidence="2 3" key="1">
    <citation type="journal article" date="2018" name="Evol. Lett.">
        <title>Horizontal gene cluster transfer increased hallucinogenic mushroom diversity.</title>
        <authorList>
            <person name="Reynolds H.T."/>
            <person name="Vijayakumar V."/>
            <person name="Gluck-Thaler E."/>
            <person name="Korotkin H.B."/>
            <person name="Matheny P.B."/>
            <person name="Slot J.C."/>
        </authorList>
    </citation>
    <scope>NUCLEOTIDE SEQUENCE [LARGE SCALE GENOMIC DNA]</scope>
    <source>
        <strain evidence="2 3">SRW20</strain>
    </source>
</reference>
<gene>
    <name evidence="2" type="ORF">CVT26_015306</name>
</gene>